<dbReference type="Proteomes" id="UP000578091">
    <property type="component" value="Unassembled WGS sequence"/>
</dbReference>
<evidence type="ECO:0000256" key="1">
    <source>
        <dbReference type="SAM" id="MobiDB-lite"/>
    </source>
</evidence>
<name>A0A853JAG5_9GAMM</name>
<evidence type="ECO:0000313" key="3">
    <source>
        <dbReference type="Proteomes" id="UP000578091"/>
    </source>
</evidence>
<evidence type="ECO:0000313" key="2">
    <source>
        <dbReference type="EMBL" id="NZA25659.1"/>
    </source>
</evidence>
<dbReference type="AlphaFoldDB" id="A0A853JAG5"/>
<proteinExistence type="predicted"/>
<accession>A0A853JAG5</accession>
<dbReference type="EMBL" id="JACCKA010000031">
    <property type="protein sequence ID" value="NZA25659.1"/>
    <property type="molecule type" value="Genomic_DNA"/>
</dbReference>
<feature type="region of interest" description="Disordered" evidence="1">
    <location>
        <begin position="9"/>
        <end position="69"/>
    </location>
</feature>
<keyword evidence="3" id="KW-1185">Reference proteome</keyword>
<protein>
    <submittedName>
        <fullName evidence="2">Uncharacterized protein</fullName>
    </submittedName>
</protein>
<sequence length="316" mass="35219">MAIVLLAAVGGGCSGGSAPPPELPEDAGVDEKAAAPAVSASPPAQPPQRLALDRLPASPGGPPSRIDSWWRDPLPEVLDALQDAAATGDTEAGYILGVRSAGCRTILRRDTPESLIHEYRRKVIYLGAGDSRQERENWERQYRENRERDLQKKLREYEDCAVVGQERVSAGADWLESAGRAGNASAQLSFITHALEEYATRGALIADVEEARRRQKLAREWLEQLVHDGNEQALDRYVEALDGRYSLYPRDERASMAHAYALELVRSRRAGDFDRLWREGPERYGSPTPAEWDEISSRGREIYLEHFQHAPVWPGR</sequence>
<reference evidence="2 3" key="1">
    <citation type="submission" date="2020-07" db="EMBL/GenBank/DDBJ databases">
        <title>Luteimonas sp. SJ-92.</title>
        <authorList>
            <person name="Huang X.-X."/>
            <person name="Xu L."/>
            <person name="Sun J.-Q."/>
        </authorList>
    </citation>
    <scope>NUCLEOTIDE SEQUENCE [LARGE SCALE GENOMIC DNA]</scope>
    <source>
        <strain evidence="2 3">SJ-92</strain>
    </source>
</reference>
<dbReference type="RefSeq" id="WP_180677465.1">
    <property type="nucleotide sequence ID" value="NZ_JACCKA010000031.1"/>
</dbReference>
<gene>
    <name evidence="2" type="ORF">H0E84_04630</name>
</gene>
<organism evidence="2 3">
    <name type="scientific">Luteimonas salinisoli</name>
    <dbReference type="NCBI Taxonomy" id="2752307"/>
    <lineage>
        <taxon>Bacteria</taxon>
        <taxon>Pseudomonadati</taxon>
        <taxon>Pseudomonadota</taxon>
        <taxon>Gammaproteobacteria</taxon>
        <taxon>Lysobacterales</taxon>
        <taxon>Lysobacteraceae</taxon>
        <taxon>Luteimonas</taxon>
    </lineage>
</organism>
<comment type="caution">
    <text evidence="2">The sequence shown here is derived from an EMBL/GenBank/DDBJ whole genome shotgun (WGS) entry which is preliminary data.</text>
</comment>